<dbReference type="Gene3D" id="2.170.130.10">
    <property type="entry name" value="TonB-dependent receptor, plug domain"/>
    <property type="match status" value="1"/>
</dbReference>
<evidence type="ECO:0000256" key="1">
    <source>
        <dbReference type="ARBA" id="ARBA00004571"/>
    </source>
</evidence>
<keyword evidence="5" id="KW-0732">Signal</keyword>
<evidence type="ECO:0000259" key="13">
    <source>
        <dbReference type="Pfam" id="PF00593"/>
    </source>
</evidence>
<dbReference type="InterPro" id="IPR036942">
    <property type="entry name" value="Beta-barrel_TonB_sf"/>
</dbReference>
<keyword evidence="3 10" id="KW-1134">Transmembrane beta strand</keyword>
<dbReference type="Pfam" id="PF00593">
    <property type="entry name" value="TonB_dep_Rec_b-barrel"/>
    <property type="match status" value="1"/>
</dbReference>
<evidence type="ECO:0000256" key="8">
    <source>
        <dbReference type="ARBA" id="ARBA00023170"/>
    </source>
</evidence>
<dbReference type="InterPro" id="IPR037066">
    <property type="entry name" value="Plug_dom_sf"/>
</dbReference>
<dbReference type="SUPFAM" id="SSF56935">
    <property type="entry name" value="Porins"/>
    <property type="match status" value="1"/>
</dbReference>
<reference evidence="15 16" key="1">
    <citation type="submission" date="2016-10" db="EMBL/GenBank/DDBJ databases">
        <authorList>
            <person name="Varghese N."/>
            <person name="Submissions S."/>
        </authorList>
    </citation>
    <scope>NUCLEOTIDE SEQUENCE [LARGE SCALE GENOMIC DNA]</scope>
    <source>
        <strain evidence="15 16">RHA_55</strain>
    </source>
</reference>
<dbReference type="GO" id="GO:0030246">
    <property type="term" value="F:carbohydrate binding"/>
    <property type="evidence" value="ECO:0007669"/>
    <property type="project" value="InterPro"/>
</dbReference>
<evidence type="ECO:0000256" key="7">
    <source>
        <dbReference type="ARBA" id="ARBA00023136"/>
    </source>
</evidence>
<evidence type="ECO:0000256" key="6">
    <source>
        <dbReference type="ARBA" id="ARBA00023077"/>
    </source>
</evidence>
<gene>
    <name evidence="15" type="ORF">SAMN04489797_1644</name>
</gene>
<evidence type="ECO:0000256" key="5">
    <source>
        <dbReference type="ARBA" id="ARBA00022729"/>
    </source>
</evidence>
<dbReference type="PANTHER" id="PTHR30069:SF29">
    <property type="entry name" value="HEMOGLOBIN AND HEMOGLOBIN-HAPTOGLOBIN-BINDING PROTEIN 1-RELATED"/>
    <property type="match status" value="1"/>
</dbReference>
<dbReference type="InterPro" id="IPR000531">
    <property type="entry name" value="Beta-barrel_TonB"/>
</dbReference>
<comment type="subcellular location">
    <subcellularLocation>
        <location evidence="1 10">Cell outer membrane</location>
        <topology evidence="1 10">Multi-pass membrane protein</topology>
    </subcellularLocation>
</comment>
<keyword evidence="8 15" id="KW-0675">Receptor</keyword>
<keyword evidence="7 10" id="KW-0472">Membrane</keyword>
<dbReference type="EMBL" id="LT629774">
    <property type="protein sequence ID" value="SDS45822.1"/>
    <property type="molecule type" value="Genomic_DNA"/>
</dbReference>
<feature type="domain" description="TonB-dependent receptor-like beta-barrel" evidence="13">
    <location>
        <begin position="322"/>
        <end position="788"/>
    </location>
</feature>
<dbReference type="Proteomes" id="UP000198963">
    <property type="component" value="Chromosome I"/>
</dbReference>
<dbReference type="GO" id="GO:0044718">
    <property type="term" value="P:siderophore transmembrane transport"/>
    <property type="evidence" value="ECO:0007669"/>
    <property type="project" value="TreeGrafter"/>
</dbReference>
<dbReference type="InterPro" id="IPR012910">
    <property type="entry name" value="Plug_dom"/>
</dbReference>
<keyword evidence="12" id="KW-1133">Transmembrane helix</keyword>
<comment type="similarity">
    <text evidence="10 11">Belongs to the TonB-dependent receptor family.</text>
</comment>
<dbReference type="GO" id="GO:0015344">
    <property type="term" value="F:siderophore uptake transmembrane transporter activity"/>
    <property type="evidence" value="ECO:0007669"/>
    <property type="project" value="TreeGrafter"/>
</dbReference>
<evidence type="ECO:0000259" key="14">
    <source>
        <dbReference type="Pfam" id="PF07715"/>
    </source>
</evidence>
<dbReference type="STRING" id="1249933.SAMN04489797_1644"/>
<dbReference type="AlphaFoldDB" id="A0A1H1SD20"/>
<dbReference type="Gene3D" id="2.40.170.20">
    <property type="entry name" value="TonB-dependent receptor, beta-barrel domain"/>
    <property type="match status" value="1"/>
</dbReference>
<evidence type="ECO:0000256" key="3">
    <source>
        <dbReference type="ARBA" id="ARBA00022452"/>
    </source>
</evidence>
<dbReference type="InterPro" id="IPR013784">
    <property type="entry name" value="Carb-bd-like_fold"/>
</dbReference>
<dbReference type="PROSITE" id="PS52016">
    <property type="entry name" value="TONB_DEPENDENT_REC_3"/>
    <property type="match status" value="1"/>
</dbReference>
<evidence type="ECO:0000256" key="11">
    <source>
        <dbReference type="RuleBase" id="RU003357"/>
    </source>
</evidence>
<evidence type="ECO:0000313" key="16">
    <source>
        <dbReference type="Proteomes" id="UP000198963"/>
    </source>
</evidence>
<dbReference type="Pfam" id="PF07715">
    <property type="entry name" value="Plug"/>
    <property type="match status" value="1"/>
</dbReference>
<dbReference type="GO" id="GO:0009279">
    <property type="term" value="C:cell outer membrane"/>
    <property type="evidence" value="ECO:0007669"/>
    <property type="project" value="UniProtKB-SubCell"/>
</dbReference>
<dbReference type="Gene3D" id="2.60.40.1120">
    <property type="entry name" value="Carboxypeptidase-like, regulatory domain"/>
    <property type="match status" value="1"/>
</dbReference>
<evidence type="ECO:0000256" key="4">
    <source>
        <dbReference type="ARBA" id="ARBA00022692"/>
    </source>
</evidence>
<feature type="domain" description="TonB-dependent receptor plug" evidence="14">
    <location>
        <begin position="135"/>
        <end position="237"/>
    </location>
</feature>
<name>A0A1H1SD20_9FLAO</name>
<keyword evidence="9 10" id="KW-0998">Cell outer membrane</keyword>
<evidence type="ECO:0000256" key="2">
    <source>
        <dbReference type="ARBA" id="ARBA00022448"/>
    </source>
</evidence>
<evidence type="ECO:0000256" key="12">
    <source>
        <dbReference type="SAM" id="Phobius"/>
    </source>
</evidence>
<organism evidence="15 16">
    <name type="scientific">Winogradskyella sediminis</name>
    <dbReference type="NCBI Taxonomy" id="1382466"/>
    <lineage>
        <taxon>Bacteria</taxon>
        <taxon>Pseudomonadati</taxon>
        <taxon>Bacteroidota</taxon>
        <taxon>Flavobacteriia</taxon>
        <taxon>Flavobacteriales</taxon>
        <taxon>Flavobacteriaceae</taxon>
        <taxon>Winogradskyella</taxon>
    </lineage>
</organism>
<accession>A0A1H1SD20</accession>
<dbReference type="InterPro" id="IPR039426">
    <property type="entry name" value="TonB-dep_rcpt-like"/>
</dbReference>
<dbReference type="SUPFAM" id="SSF49452">
    <property type="entry name" value="Starch-binding domain-like"/>
    <property type="match status" value="1"/>
</dbReference>
<keyword evidence="2 10" id="KW-0813">Transport</keyword>
<evidence type="ECO:0000256" key="9">
    <source>
        <dbReference type="ARBA" id="ARBA00023237"/>
    </source>
</evidence>
<keyword evidence="4 10" id="KW-0812">Transmembrane</keyword>
<dbReference type="PANTHER" id="PTHR30069">
    <property type="entry name" value="TONB-DEPENDENT OUTER MEMBRANE RECEPTOR"/>
    <property type="match status" value="1"/>
</dbReference>
<keyword evidence="16" id="KW-1185">Reference proteome</keyword>
<evidence type="ECO:0000256" key="10">
    <source>
        <dbReference type="PROSITE-ProRule" id="PRU01360"/>
    </source>
</evidence>
<keyword evidence="6 11" id="KW-0798">TonB box</keyword>
<proteinExistence type="inferred from homology"/>
<sequence>MNKNRDIFVKNLYVFQIKIFSVFLLVFCSFSAFSQNGDFYGKVKYNSNEPAVSTFIVLKGKALTKETNSNINGAFNFKDIPYGTYTIAFYALNDTPKTVTVVLNEKNKEVNVTLEVAALDEVFVKSKTVQQKIEDKGFAVNVIETKQAAVQSIQVNELLDQSAGVRVRQSGGLGSHAHYNLNGMTGNSVKIFIDGVPIRNFGPSFSLNSIPPSLIKRIEVYKGVVPPHLSDDAMGGAINIVLNGITKNELKASVSAGSFGTYRTDINGGYRNNKNGFTARGSAFVNYADNDYEVWGDQVAVALSAGTPDVYIRAKRFHDRYRSQGGKAEFGYTNVSWADKLLAGVLLSNMDQQIQTGATMEIVYGNRFTEQNTKMYSLEYAKKEVLKHIDVSAFASYSRLNRKTIDTIATQYSWLGHPTSYYNDPDVWATGAEAGDPTLQKDIDETINVRTNVAYHINDYNTIQINHLLNTFTRDSDDPMLPAAENALREEREYLKSILTLSFENKAFDEKLRTSVFGKSYYMDRTSKLRTRSSNTSTSTIFIEENNISSNDFGFGGSISYSFSPKITVFGSAEKAIRLPEANEVFGNVAANLNASINLKPEHSNNYNLGFTYDDIQFKQHNFGVTANVFIRDTEDLIMQFPTGSTEEFFENSNVGKIYTEGVDFTLNYNFKERLFFSANTSFFNARDYNVTYDVDGNPITPTYERLANTPYFTMNYNLKYNTQNFIQKGSRLSTYTNLLYVHEFFRHSSVLGGSGKIVIPSQVSFDAGFAYTFPKNKVSLSFDVKNILNNQLFDNYALQKPGRGFYGKLTFSIL</sequence>
<evidence type="ECO:0000313" key="15">
    <source>
        <dbReference type="EMBL" id="SDS45822.1"/>
    </source>
</evidence>
<protein>
    <submittedName>
        <fullName evidence="15">Outer membrane receptor proteins, mostly Fe transport</fullName>
    </submittedName>
</protein>
<feature type="transmembrane region" description="Helical" evidence="12">
    <location>
        <begin position="12"/>
        <end position="33"/>
    </location>
</feature>